<dbReference type="Proteomes" id="UP000031668">
    <property type="component" value="Unassembled WGS sequence"/>
</dbReference>
<reference evidence="2 3" key="1">
    <citation type="journal article" date="2014" name="Genome Biol. Evol.">
        <title>The genome of the myxosporean Thelohanellus kitauei shows adaptations to nutrient acquisition within its fish host.</title>
        <authorList>
            <person name="Yang Y."/>
            <person name="Xiong J."/>
            <person name="Zhou Z."/>
            <person name="Huo F."/>
            <person name="Miao W."/>
            <person name="Ran C."/>
            <person name="Liu Y."/>
            <person name="Zhang J."/>
            <person name="Feng J."/>
            <person name="Wang M."/>
            <person name="Wang M."/>
            <person name="Wang L."/>
            <person name="Yao B."/>
        </authorList>
    </citation>
    <scope>NUCLEOTIDE SEQUENCE [LARGE SCALE GENOMIC DNA]</scope>
    <source>
        <strain evidence="2">Wuqing</strain>
    </source>
</reference>
<keyword evidence="3" id="KW-1185">Reference proteome</keyword>
<evidence type="ECO:0000313" key="2">
    <source>
        <dbReference type="EMBL" id="KII74384.1"/>
    </source>
</evidence>
<dbReference type="EMBL" id="JWZT01000435">
    <property type="protein sequence ID" value="KII74384.1"/>
    <property type="molecule type" value="Genomic_DNA"/>
</dbReference>
<sequence>MASLKQKALAAKKEGNIDLAKRFLIEAKKLELSDDLPINQNSKIQQLPTKSEEISTTNQTDFNDVFLKSIDHYEKMLEKSKSENATSKTRRYQRTIDEFKMAHQKFKNKAPYSYGELVVAPGCPSIPPNPFSSPPSKTIQKDSIKIEEECDQISDLKKRAIEAKRAGNIALAKTLLLEIKNQQSPQKEEAAPMKRQKSSEIESTKQNTTFCNIKDIKNYLDTLMKDVNYGPLIVSPCADDLSSLKLLQDRLQRAIHNRLNQIETQYGASSETVSTTFQKRYVPKLIRNINLQPDTLSLTVCQITNLQEIVSCSSDTLIISVTYPFPKESPKTIESNPFKYLSGVISTNINFNFRLDRCNKATIRQIKRSKITISIATPGGLFRRSEVIATGNLLIDQLLKCATSEIFVQPKSHLFNQLQFLDVSKIRSLELLNYEYSELEKKINVLENSGDEYDVIVAKIILFGIHLKRNHIRNLFQLTGPLFIKEYLEDLANDLKLENQKIEFYSQHAQEVIDFVDRK</sequence>
<evidence type="ECO:0000313" key="3">
    <source>
        <dbReference type="Proteomes" id="UP000031668"/>
    </source>
</evidence>
<name>A0A0C2J988_THEKT</name>
<dbReference type="OrthoDB" id="10679578at2759"/>
<proteinExistence type="predicted"/>
<feature type="region of interest" description="Disordered" evidence="1">
    <location>
        <begin position="182"/>
        <end position="202"/>
    </location>
</feature>
<evidence type="ECO:0008006" key="4">
    <source>
        <dbReference type="Google" id="ProtNLM"/>
    </source>
</evidence>
<accession>A0A0C2J988</accession>
<evidence type="ECO:0000256" key="1">
    <source>
        <dbReference type="SAM" id="MobiDB-lite"/>
    </source>
</evidence>
<protein>
    <recommendedName>
        <fullName evidence="4">Coiled-coil and C2 domain-containing protein 1-like protein</fullName>
    </recommendedName>
</protein>
<comment type="caution">
    <text evidence="2">The sequence shown here is derived from an EMBL/GenBank/DDBJ whole genome shotgun (WGS) entry which is preliminary data.</text>
</comment>
<gene>
    <name evidence="2" type="ORF">RF11_13306</name>
</gene>
<organism evidence="2 3">
    <name type="scientific">Thelohanellus kitauei</name>
    <name type="common">Myxosporean</name>
    <dbReference type="NCBI Taxonomy" id="669202"/>
    <lineage>
        <taxon>Eukaryota</taxon>
        <taxon>Metazoa</taxon>
        <taxon>Cnidaria</taxon>
        <taxon>Myxozoa</taxon>
        <taxon>Myxosporea</taxon>
        <taxon>Bivalvulida</taxon>
        <taxon>Platysporina</taxon>
        <taxon>Myxobolidae</taxon>
        <taxon>Thelohanellus</taxon>
    </lineage>
</organism>
<feature type="compositionally biased region" description="Basic and acidic residues" evidence="1">
    <location>
        <begin position="186"/>
        <end position="202"/>
    </location>
</feature>
<dbReference type="AlphaFoldDB" id="A0A0C2J988"/>